<name>A0A0R3T0E3_RODNA</name>
<reference evidence="13 14" key="2">
    <citation type="submission" date="2018-11" db="EMBL/GenBank/DDBJ databases">
        <authorList>
            <consortium name="Pathogen Informatics"/>
        </authorList>
    </citation>
    <scope>NUCLEOTIDE SEQUENCE [LARGE SCALE GENOMIC DNA]</scope>
</reference>
<evidence type="ECO:0000259" key="12">
    <source>
        <dbReference type="PROSITE" id="PS50016"/>
    </source>
</evidence>
<evidence type="ECO:0000256" key="2">
    <source>
        <dbReference type="ARBA" id="ARBA00022723"/>
    </source>
</evidence>
<dbReference type="PROSITE" id="PS50016">
    <property type="entry name" value="ZF_PHD_2"/>
    <property type="match status" value="1"/>
</dbReference>
<evidence type="ECO:0000256" key="1">
    <source>
        <dbReference type="ARBA" id="ARBA00004123"/>
    </source>
</evidence>
<feature type="compositionally biased region" description="Basic and acidic residues" evidence="10">
    <location>
        <begin position="337"/>
        <end position="347"/>
    </location>
</feature>
<keyword evidence="2" id="KW-0479">Metal-binding</keyword>
<evidence type="ECO:0000313" key="14">
    <source>
        <dbReference type="Proteomes" id="UP000278807"/>
    </source>
</evidence>
<protein>
    <submittedName>
        <fullName evidence="15">PHD finger protein 10</fullName>
    </submittedName>
</protein>
<evidence type="ECO:0000256" key="10">
    <source>
        <dbReference type="SAM" id="MobiDB-lite"/>
    </source>
</evidence>
<evidence type="ECO:0000256" key="8">
    <source>
        <dbReference type="ARBA" id="ARBA00023242"/>
    </source>
</evidence>
<sequence length="488" mass="54415">MRVLRTIFILNKMRLRDEISRVISVVNDLSTSNERATFYSISEHLPTDLPSDHLQEILDEAVSRGSILKNNEDGSYQPTRALRPHRQSFPALTPRLTFPSETHAVKRHNSKRLTMISLNTNFGPMSTHCSYCLGDINNNVKHGGTPEDMVICWKCGLSAHISCQALTAEIGERLKRIRWNCMSCKRCAICSQNPSGGQKPVSADDQNSDLLLCDNCDRGYHLECVEPGLSQPPEGEWICPICRVHPDGFPQSDIDPSLDSRLQTAATVDKLTPEEISFIDNTLKGRFLPKRPVGKHASNSSKNLKSAHKSTISEEFVNAEAPATIKDPPSPVGVLSDEDRVDSMRDKRITRHSSRVSEHARATRLSVSRRRSTGNSPSPDASLLLSPTHKRSRFGGLETSLSESDLTESFETAENKDISKGNSNHKLFTQYWPIFIAFSSYCLRLQSINAGYSPFPVDLNYPILVVLILIILVFMGGYIFSLGIYSLK</sequence>
<dbReference type="PANTHER" id="PTHR45888">
    <property type="entry name" value="HL01030P-RELATED"/>
    <property type="match status" value="1"/>
</dbReference>
<keyword evidence="11" id="KW-1133">Transmembrane helix</keyword>
<dbReference type="GO" id="GO:0008270">
    <property type="term" value="F:zinc ion binding"/>
    <property type="evidence" value="ECO:0007669"/>
    <property type="project" value="UniProtKB-KW"/>
</dbReference>
<keyword evidence="11" id="KW-0812">Transmembrane</keyword>
<dbReference type="InterPro" id="IPR001965">
    <property type="entry name" value="Znf_PHD"/>
</dbReference>
<keyword evidence="5" id="KW-0862">Zinc</keyword>
<evidence type="ECO:0000256" key="7">
    <source>
        <dbReference type="ARBA" id="ARBA00023163"/>
    </source>
</evidence>
<dbReference type="InterPro" id="IPR011011">
    <property type="entry name" value="Znf_FYVE_PHD"/>
</dbReference>
<evidence type="ECO:0000256" key="9">
    <source>
        <dbReference type="PROSITE-ProRule" id="PRU00146"/>
    </source>
</evidence>
<dbReference type="CDD" id="cd15526">
    <property type="entry name" value="PHD1_MOZ_d4"/>
    <property type="match status" value="1"/>
</dbReference>
<comment type="subcellular location">
    <subcellularLocation>
        <location evidence="1">Nucleus</location>
    </subcellularLocation>
</comment>
<dbReference type="AlphaFoldDB" id="A0A0R3T0E3"/>
<feature type="domain" description="PHD-type" evidence="12">
    <location>
        <begin position="184"/>
        <end position="245"/>
    </location>
</feature>
<proteinExistence type="predicted"/>
<accession>A0A0R3T0E3</accession>
<keyword evidence="6" id="KW-0805">Transcription regulation</keyword>
<evidence type="ECO:0000256" key="4">
    <source>
        <dbReference type="ARBA" id="ARBA00022771"/>
    </source>
</evidence>
<evidence type="ECO:0000256" key="3">
    <source>
        <dbReference type="ARBA" id="ARBA00022737"/>
    </source>
</evidence>
<keyword evidence="7" id="KW-0804">Transcription</keyword>
<keyword evidence="11" id="KW-0472">Membrane</keyword>
<dbReference type="PANTHER" id="PTHR45888:SF4">
    <property type="entry name" value="PHD FINGER PROTEIN 10"/>
    <property type="match status" value="1"/>
</dbReference>
<evidence type="ECO:0000313" key="15">
    <source>
        <dbReference type="WBParaSite" id="HNAJ_0000027801-mRNA-1"/>
    </source>
</evidence>
<gene>
    <name evidence="13" type="ORF">HNAJ_LOCUS279</name>
</gene>
<keyword evidence="8" id="KW-0539">Nucleus</keyword>
<dbReference type="Gene3D" id="3.30.40.10">
    <property type="entry name" value="Zinc/RING finger domain, C3HC4 (zinc finger)"/>
    <property type="match status" value="1"/>
</dbReference>
<dbReference type="EMBL" id="UZAE01000065">
    <property type="protein sequence ID" value="VDN96138.1"/>
    <property type="molecule type" value="Genomic_DNA"/>
</dbReference>
<dbReference type="Proteomes" id="UP000278807">
    <property type="component" value="Unassembled WGS sequence"/>
</dbReference>
<keyword evidence="3" id="KW-0677">Repeat</keyword>
<dbReference type="OrthoDB" id="10004495at2759"/>
<dbReference type="SUPFAM" id="SSF57903">
    <property type="entry name" value="FYVE/PHD zinc finger"/>
    <property type="match status" value="1"/>
</dbReference>
<dbReference type="GO" id="GO:0005634">
    <property type="term" value="C:nucleus"/>
    <property type="evidence" value="ECO:0007669"/>
    <property type="project" value="UniProtKB-SubCell"/>
</dbReference>
<reference evidence="15" key="1">
    <citation type="submission" date="2017-02" db="UniProtKB">
        <authorList>
            <consortium name="WormBaseParasite"/>
        </authorList>
    </citation>
    <scope>IDENTIFICATION</scope>
</reference>
<keyword evidence="4 9" id="KW-0863">Zinc-finger</keyword>
<dbReference type="WBParaSite" id="HNAJ_0000027801-mRNA-1">
    <property type="protein sequence ID" value="HNAJ_0000027801-mRNA-1"/>
    <property type="gene ID" value="HNAJ_0000027801"/>
</dbReference>
<evidence type="ECO:0000313" key="13">
    <source>
        <dbReference type="EMBL" id="VDN96138.1"/>
    </source>
</evidence>
<feature type="compositionally biased region" description="Low complexity" evidence="10">
    <location>
        <begin position="376"/>
        <end position="386"/>
    </location>
</feature>
<feature type="transmembrane region" description="Helical" evidence="11">
    <location>
        <begin position="461"/>
        <end position="485"/>
    </location>
</feature>
<evidence type="ECO:0000256" key="11">
    <source>
        <dbReference type="SAM" id="Phobius"/>
    </source>
</evidence>
<dbReference type="Pfam" id="PF00628">
    <property type="entry name" value="PHD"/>
    <property type="match status" value="1"/>
</dbReference>
<evidence type="ECO:0000256" key="6">
    <source>
        <dbReference type="ARBA" id="ARBA00023015"/>
    </source>
</evidence>
<dbReference type="SMART" id="SM00249">
    <property type="entry name" value="PHD"/>
    <property type="match status" value="2"/>
</dbReference>
<dbReference type="InterPro" id="IPR013083">
    <property type="entry name" value="Znf_RING/FYVE/PHD"/>
</dbReference>
<evidence type="ECO:0000256" key="5">
    <source>
        <dbReference type="ARBA" id="ARBA00022833"/>
    </source>
</evidence>
<feature type="region of interest" description="Disordered" evidence="10">
    <location>
        <begin position="323"/>
        <end position="386"/>
    </location>
</feature>
<dbReference type="STRING" id="102285.A0A0R3T0E3"/>
<keyword evidence="14" id="KW-1185">Reference proteome</keyword>
<dbReference type="InterPro" id="IPR019787">
    <property type="entry name" value="Znf_PHD-finger"/>
</dbReference>
<feature type="region of interest" description="Disordered" evidence="10">
    <location>
        <begin position="290"/>
        <end position="310"/>
    </location>
</feature>
<organism evidence="15">
    <name type="scientific">Rodentolepis nana</name>
    <name type="common">Dwarf tapeworm</name>
    <name type="synonym">Hymenolepis nana</name>
    <dbReference type="NCBI Taxonomy" id="102285"/>
    <lineage>
        <taxon>Eukaryota</taxon>
        <taxon>Metazoa</taxon>
        <taxon>Spiralia</taxon>
        <taxon>Lophotrochozoa</taxon>
        <taxon>Platyhelminthes</taxon>
        <taxon>Cestoda</taxon>
        <taxon>Eucestoda</taxon>
        <taxon>Cyclophyllidea</taxon>
        <taxon>Hymenolepididae</taxon>
        <taxon>Rodentolepis</taxon>
    </lineage>
</organism>